<proteinExistence type="predicted"/>
<keyword evidence="2" id="KW-0808">Transferase</keyword>
<feature type="region of interest" description="Disordered" evidence="1">
    <location>
        <begin position="1"/>
        <end position="114"/>
    </location>
</feature>
<feature type="compositionally biased region" description="Pro residues" evidence="1">
    <location>
        <begin position="31"/>
        <end position="45"/>
    </location>
</feature>
<dbReference type="Proteomes" id="UP000623467">
    <property type="component" value="Unassembled WGS sequence"/>
</dbReference>
<evidence type="ECO:0000256" key="1">
    <source>
        <dbReference type="SAM" id="MobiDB-lite"/>
    </source>
</evidence>
<comment type="caution">
    <text evidence="2">The sequence shown here is derived from an EMBL/GenBank/DDBJ whole genome shotgun (WGS) entry which is preliminary data.</text>
</comment>
<keyword evidence="2" id="KW-0418">Kinase</keyword>
<dbReference type="GO" id="GO:0016301">
    <property type="term" value="F:kinase activity"/>
    <property type="evidence" value="ECO:0007669"/>
    <property type="project" value="UniProtKB-KW"/>
</dbReference>
<organism evidence="2 3">
    <name type="scientific">Mycena sanguinolenta</name>
    <dbReference type="NCBI Taxonomy" id="230812"/>
    <lineage>
        <taxon>Eukaryota</taxon>
        <taxon>Fungi</taxon>
        <taxon>Dikarya</taxon>
        <taxon>Basidiomycota</taxon>
        <taxon>Agaricomycotina</taxon>
        <taxon>Agaricomycetes</taxon>
        <taxon>Agaricomycetidae</taxon>
        <taxon>Agaricales</taxon>
        <taxon>Marasmiineae</taxon>
        <taxon>Mycenaceae</taxon>
        <taxon>Mycena</taxon>
    </lineage>
</organism>
<gene>
    <name evidence="2" type="ORF">MSAN_02168300</name>
</gene>
<name>A0A8H7CLB6_9AGAR</name>
<sequence length="296" mass="32370">MSEVGVRKQRKLVVTNPGDDSDDDRHRYIYKPPPLPPTPAPPIPAPLSTRVRRGPPSHPSSLSSPSSTSDPARDESIQSTPPPSTPGLVQEEPSPDRTDIRSFPRPHIRPATPKEPVADHVLILVTTDSEHYVNVDISGAPNPAFIRECVFTKVCGFLLNIFAEEDQAHFAIYRTEIGSFATSDALSDDRLFDLCREYGDAKGSLKLLVSHSSARVHEPLPPRPTSALSRRQARLYLHLFPSPMLPSSPVLDPAPAPVPTPCLPPARTSMARHLVTMQTPSAIRMGLWYPTATAAQ</sequence>
<dbReference type="OrthoDB" id="339325at2759"/>
<protein>
    <submittedName>
        <fullName evidence="2">Pkinase-domain-containing protein</fullName>
    </submittedName>
</protein>
<evidence type="ECO:0000313" key="2">
    <source>
        <dbReference type="EMBL" id="KAF7339538.1"/>
    </source>
</evidence>
<reference evidence="2" key="1">
    <citation type="submission" date="2020-05" db="EMBL/GenBank/DDBJ databases">
        <title>Mycena genomes resolve the evolution of fungal bioluminescence.</title>
        <authorList>
            <person name="Tsai I.J."/>
        </authorList>
    </citation>
    <scope>NUCLEOTIDE SEQUENCE</scope>
    <source>
        <strain evidence="2">160909Yilan</strain>
    </source>
</reference>
<keyword evidence="3" id="KW-1185">Reference proteome</keyword>
<dbReference type="AlphaFoldDB" id="A0A8H7CLB6"/>
<dbReference type="EMBL" id="JACAZH010000031">
    <property type="protein sequence ID" value="KAF7339538.1"/>
    <property type="molecule type" value="Genomic_DNA"/>
</dbReference>
<feature type="compositionally biased region" description="Low complexity" evidence="1">
    <location>
        <begin position="59"/>
        <end position="70"/>
    </location>
</feature>
<evidence type="ECO:0000313" key="3">
    <source>
        <dbReference type="Proteomes" id="UP000623467"/>
    </source>
</evidence>
<accession>A0A8H7CLB6</accession>